<keyword evidence="4" id="KW-1185">Reference proteome</keyword>
<feature type="compositionally biased region" description="Low complexity" evidence="1">
    <location>
        <begin position="449"/>
        <end position="468"/>
    </location>
</feature>
<feature type="compositionally biased region" description="Low complexity" evidence="1">
    <location>
        <begin position="352"/>
        <end position="363"/>
    </location>
</feature>
<dbReference type="InterPro" id="IPR011043">
    <property type="entry name" value="Gal_Oxase/kelch_b-propeller"/>
</dbReference>
<sequence length="705" mass="75053">MSTSPIPSLAGSAAVVRTAKGQAQSVIVIGGSSMEDGPRNAVYAIDLRSPFNATGGPKMTQVASLPIPISDPIAAATVNGRIRVMGGSTTKWASNKEAFELDVERNAWISLAVPNPIDVLGQACISPAVTGSATGDSVFVYGGVEYNSTPERFNGDLKRISIKDPVAVSPAISRNPAAPVWPDARAAGVLVPLNETHLLLSGGRDPNNISRSLADWWTYDIPKNAWAKGAKPLAVPRYSHRVTLYNNRYAIASGGWTDSAPATLIEVIDLATGNVSPLSLSGSAPAPTYLTRHNAILVDDHLMLFGGFANWDANTEPFSHVKQLYMAKLSTNGDTISGQWQSDFGPTGVPASGASTGSESGNSSSSPSWLWAAIGAGIGLVVFAGLAFMFVRRRSQASKSPRAISIPPRAEPGAAADTPLVAQSTGPSTSSTMAPMSSSSLPPPPPPLNSAQPASNDYRFSQVSSYSSPQPPQPSHQVVYFDNNSGAAASSMDHQHRMSMISAASQQQQQQQQYQYAYYPQSVPSSDATERYPDVNVMMAYQQQQNPHMFQQQPVLMPYVMSPEQHYALSSTPAQQPQHQFVTGYSGSAPIPPQPQPSNNGVFLVNHEEAARRQSVLMMQQQQASAMLAHNGGGVPGTGTLYLPGEGDSANQAFGAQQQQQQQQQYFVGFAAPAQVQAQYYPLETQEQQVPGEQDLADAASRRQQ</sequence>
<gene>
    <name evidence="3" type="ORF">BCR44DRAFT_59845</name>
</gene>
<comment type="caution">
    <text evidence="3">The sequence shown here is derived from an EMBL/GenBank/DDBJ whole genome shotgun (WGS) entry which is preliminary data.</text>
</comment>
<keyword evidence="2" id="KW-0812">Transmembrane</keyword>
<proteinExistence type="predicted"/>
<dbReference type="AlphaFoldDB" id="A0A1Y2HN42"/>
<evidence type="ECO:0000313" key="3">
    <source>
        <dbReference type="EMBL" id="ORZ36017.1"/>
    </source>
</evidence>
<feature type="compositionally biased region" description="Low complexity" evidence="1">
    <location>
        <begin position="427"/>
        <end position="440"/>
    </location>
</feature>
<dbReference type="InterPro" id="IPR015915">
    <property type="entry name" value="Kelch-typ_b-propeller"/>
</dbReference>
<accession>A0A1Y2HN42</accession>
<dbReference type="Proteomes" id="UP000193411">
    <property type="component" value="Unassembled WGS sequence"/>
</dbReference>
<dbReference type="STRING" id="765915.A0A1Y2HN42"/>
<dbReference type="SUPFAM" id="SSF50965">
    <property type="entry name" value="Galactose oxidase, central domain"/>
    <property type="match status" value="1"/>
</dbReference>
<dbReference type="Gene3D" id="2.120.10.80">
    <property type="entry name" value="Kelch-type beta propeller"/>
    <property type="match status" value="2"/>
</dbReference>
<evidence type="ECO:0000256" key="2">
    <source>
        <dbReference type="SAM" id="Phobius"/>
    </source>
</evidence>
<keyword evidence="2" id="KW-0472">Membrane</keyword>
<evidence type="ECO:0000256" key="1">
    <source>
        <dbReference type="SAM" id="MobiDB-lite"/>
    </source>
</evidence>
<dbReference type="EMBL" id="MCFL01000019">
    <property type="protein sequence ID" value="ORZ36017.1"/>
    <property type="molecule type" value="Genomic_DNA"/>
</dbReference>
<protein>
    <recommendedName>
        <fullName evidence="5">Galactose oxidase</fullName>
    </recommendedName>
</protein>
<name>A0A1Y2HN42_9FUNG</name>
<feature type="transmembrane region" description="Helical" evidence="2">
    <location>
        <begin position="369"/>
        <end position="391"/>
    </location>
</feature>
<reference evidence="3 4" key="1">
    <citation type="submission" date="2016-07" db="EMBL/GenBank/DDBJ databases">
        <title>Pervasive Adenine N6-methylation of Active Genes in Fungi.</title>
        <authorList>
            <consortium name="DOE Joint Genome Institute"/>
            <person name="Mondo S.J."/>
            <person name="Dannebaum R.O."/>
            <person name="Kuo R.C."/>
            <person name="Labutti K."/>
            <person name="Haridas S."/>
            <person name="Kuo A."/>
            <person name="Salamov A."/>
            <person name="Ahrendt S.R."/>
            <person name="Lipzen A."/>
            <person name="Sullivan W."/>
            <person name="Andreopoulos W.B."/>
            <person name="Clum A."/>
            <person name="Lindquist E."/>
            <person name="Daum C."/>
            <person name="Ramamoorthy G.K."/>
            <person name="Gryganskyi A."/>
            <person name="Culley D."/>
            <person name="Magnuson J.K."/>
            <person name="James T.Y."/>
            <person name="O'Malley M.A."/>
            <person name="Stajich J.E."/>
            <person name="Spatafora J.W."/>
            <person name="Visel A."/>
            <person name="Grigoriev I.V."/>
        </authorList>
    </citation>
    <scope>NUCLEOTIDE SEQUENCE [LARGE SCALE GENOMIC DNA]</scope>
    <source>
        <strain evidence="3 4">PL171</strain>
    </source>
</reference>
<keyword evidence="2" id="KW-1133">Transmembrane helix</keyword>
<dbReference type="OrthoDB" id="10250130at2759"/>
<feature type="region of interest" description="Disordered" evidence="1">
    <location>
        <begin position="683"/>
        <end position="705"/>
    </location>
</feature>
<feature type="region of interest" description="Disordered" evidence="1">
    <location>
        <begin position="337"/>
        <end position="363"/>
    </location>
</feature>
<feature type="region of interest" description="Disordered" evidence="1">
    <location>
        <begin position="487"/>
        <end position="506"/>
    </location>
</feature>
<evidence type="ECO:0000313" key="4">
    <source>
        <dbReference type="Proteomes" id="UP000193411"/>
    </source>
</evidence>
<dbReference type="PANTHER" id="PTHR23244:SF471">
    <property type="entry name" value="GUANINE NUCLEOTIDE-BINDING PROTEIN SUBUNIT BETA 1-RELATED"/>
    <property type="match status" value="1"/>
</dbReference>
<organism evidence="3 4">
    <name type="scientific">Catenaria anguillulae PL171</name>
    <dbReference type="NCBI Taxonomy" id="765915"/>
    <lineage>
        <taxon>Eukaryota</taxon>
        <taxon>Fungi</taxon>
        <taxon>Fungi incertae sedis</taxon>
        <taxon>Blastocladiomycota</taxon>
        <taxon>Blastocladiomycetes</taxon>
        <taxon>Blastocladiales</taxon>
        <taxon>Catenariaceae</taxon>
        <taxon>Catenaria</taxon>
    </lineage>
</organism>
<dbReference type="PANTHER" id="PTHR23244">
    <property type="entry name" value="KELCH REPEAT DOMAIN"/>
    <property type="match status" value="1"/>
</dbReference>
<feature type="region of interest" description="Disordered" evidence="1">
    <location>
        <begin position="399"/>
        <end position="480"/>
    </location>
</feature>
<evidence type="ECO:0008006" key="5">
    <source>
        <dbReference type="Google" id="ProtNLM"/>
    </source>
</evidence>